<organism evidence="1 2">
    <name type="scientific">Janibacter limosus</name>
    <dbReference type="NCBI Taxonomy" id="53458"/>
    <lineage>
        <taxon>Bacteria</taxon>
        <taxon>Bacillati</taxon>
        <taxon>Actinomycetota</taxon>
        <taxon>Actinomycetes</taxon>
        <taxon>Micrococcales</taxon>
        <taxon>Intrasporangiaceae</taxon>
        <taxon>Janibacter</taxon>
    </lineage>
</organism>
<protein>
    <submittedName>
        <fullName evidence="1">Uncharacterized protein</fullName>
    </submittedName>
</protein>
<sequence length="286" mass="32049">MFDRTESGLEVLGPPQRFVIPANWKCPGEQHAGDGYHAMTLHRSINELAASEADDSSMYGIDVSANGHGLRLIDRRKGKWKDNREAVLAAQTLPPFEKLKSIMLPPGMTPEMAEKLDKKLSEAQMKVLADYPPSVGGLFPNMGTFCFEFPTPMGMAAIISWHAFVPRGPGKFEFINWFPVEKDAPEDFKDLMRRASTLGLGTTGFVETDDADTWPLMTESAEGFMGEQQKIRYGALCGEDQPLDGYWDEGEFPGGGHLYPGFTKDDAQWNWWLRYRDFMLGDPWGP</sequence>
<accession>A0AC61U5B0</accession>
<reference evidence="1" key="1">
    <citation type="submission" date="2021-11" db="EMBL/GenBank/DDBJ databases">
        <title>Study of the species diversity of bacterial strains isolated from a unique natural object - Shulgan-Tash cave (Bashkiria).</title>
        <authorList>
            <person name="Sazanova A.L."/>
            <person name="Chirak E.R."/>
            <person name="Safronova V.I."/>
        </authorList>
    </citation>
    <scope>NUCLEOTIDE SEQUENCE</scope>
    <source>
        <strain evidence="1">P1</strain>
    </source>
</reference>
<evidence type="ECO:0000313" key="1">
    <source>
        <dbReference type="EMBL" id="UUZ45217.1"/>
    </source>
</evidence>
<proteinExistence type="predicted"/>
<gene>
    <name evidence="1" type="ORF">LP422_02835</name>
</gene>
<evidence type="ECO:0000313" key="2">
    <source>
        <dbReference type="Proteomes" id="UP001059663"/>
    </source>
</evidence>
<dbReference type="EMBL" id="CP087977">
    <property type="protein sequence ID" value="UUZ45217.1"/>
    <property type="molecule type" value="Genomic_DNA"/>
</dbReference>
<name>A0AC61U5B0_9MICO</name>
<dbReference type="Proteomes" id="UP001059663">
    <property type="component" value="Chromosome"/>
</dbReference>